<evidence type="ECO:0000313" key="5">
    <source>
        <dbReference type="Proteomes" id="UP001432222"/>
    </source>
</evidence>
<dbReference type="CDD" id="cd02947">
    <property type="entry name" value="TRX_family"/>
    <property type="match status" value="1"/>
</dbReference>
<dbReference type="SUPFAM" id="SSF52833">
    <property type="entry name" value="Thioredoxin-like"/>
    <property type="match status" value="1"/>
</dbReference>
<dbReference type="Gene3D" id="3.40.30.10">
    <property type="entry name" value="Glutaredoxin"/>
    <property type="match status" value="1"/>
</dbReference>
<sequence length="116" mass="12315">MAAVGVHHPKEDAEFDFVLAHVDGPVLAYFWGVWAAACKDLEPVIKDVAREYAGHVAVVRTDIVRCPAATARYEVLGAPTFVLVLDGEAVATTTEATDGAGVRAFLDAHLRPVGDS</sequence>
<evidence type="ECO:0000256" key="2">
    <source>
        <dbReference type="ARBA" id="ARBA00023284"/>
    </source>
</evidence>
<dbReference type="Proteomes" id="UP001432222">
    <property type="component" value="Chromosome"/>
</dbReference>
<dbReference type="PROSITE" id="PS51352">
    <property type="entry name" value="THIOREDOXIN_2"/>
    <property type="match status" value="1"/>
</dbReference>
<keyword evidence="2" id="KW-0676">Redox-active center</keyword>
<dbReference type="PANTHER" id="PTHR45663:SF11">
    <property type="entry name" value="GEO12009P1"/>
    <property type="match status" value="1"/>
</dbReference>
<dbReference type="PANTHER" id="PTHR45663">
    <property type="entry name" value="GEO12009P1"/>
    <property type="match status" value="1"/>
</dbReference>
<evidence type="ECO:0000259" key="3">
    <source>
        <dbReference type="PROSITE" id="PS51352"/>
    </source>
</evidence>
<dbReference type="RefSeq" id="WP_328958340.1">
    <property type="nucleotide sequence ID" value="NZ_CP108110.1"/>
</dbReference>
<dbReference type="Pfam" id="PF00085">
    <property type="entry name" value="Thioredoxin"/>
    <property type="match status" value="1"/>
</dbReference>
<evidence type="ECO:0000313" key="4">
    <source>
        <dbReference type="EMBL" id="WUQ87784.1"/>
    </source>
</evidence>
<name>A0ABZ1UC67_9ACTN</name>
<protein>
    <submittedName>
        <fullName evidence="4">Thioredoxin domain-containing protein</fullName>
    </submittedName>
</protein>
<dbReference type="InterPro" id="IPR013766">
    <property type="entry name" value="Thioredoxin_domain"/>
</dbReference>
<dbReference type="EMBL" id="CP108110">
    <property type="protein sequence ID" value="WUQ87784.1"/>
    <property type="molecule type" value="Genomic_DNA"/>
</dbReference>
<evidence type="ECO:0000256" key="1">
    <source>
        <dbReference type="ARBA" id="ARBA00008987"/>
    </source>
</evidence>
<reference evidence="4" key="1">
    <citation type="submission" date="2022-10" db="EMBL/GenBank/DDBJ databases">
        <title>The complete genomes of actinobacterial strains from the NBC collection.</title>
        <authorList>
            <person name="Joergensen T.S."/>
            <person name="Alvarez Arevalo M."/>
            <person name="Sterndorff E.B."/>
            <person name="Faurdal D."/>
            <person name="Vuksanovic O."/>
            <person name="Mourched A.-S."/>
            <person name="Charusanti P."/>
            <person name="Shaw S."/>
            <person name="Blin K."/>
            <person name="Weber T."/>
        </authorList>
    </citation>
    <scope>NUCLEOTIDE SEQUENCE</scope>
    <source>
        <strain evidence="4">NBC_00222</strain>
    </source>
</reference>
<feature type="domain" description="Thioredoxin" evidence="3">
    <location>
        <begin position="1"/>
        <end position="111"/>
    </location>
</feature>
<accession>A0ABZ1UC67</accession>
<comment type="similarity">
    <text evidence="1">Belongs to the thioredoxin family.</text>
</comment>
<dbReference type="InterPro" id="IPR036249">
    <property type="entry name" value="Thioredoxin-like_sf"/>
</dbReference>
<organism evidence="4 5">
    <name type="scientific">Kitasatospora purpeofusca</name>
    <dbReference type="NCBI Taxonomy" id="67352"/>
    <lineage>
        <taxon>Bacteria</taxon>
        <taxon>Bacillati</taxon>
        <taxon>Actinomycetota</taxon>
        <taxon>Actinomycetes</taxon>
        <taxon>Kitasatosporales</taxon>
        <taxon>Streptomycetaceae</taxon>
        <taxon>Kitasatospora</taxon>
    </lineage>
</organism>
<proteinExistence type="inferred from homology"/>
<gene>
    <name evidence="4" type="ORF">OHA16_35275</name>
</gene>
<keyword evidence="5" id="KW-1185">Reference proteome</keyword>